<dbReference type="RefSeq" id="WP_013795176.1">
    <property type="nucleotide sequence ID" value="NC_015559.1"/>
</dbReference>
<dbReference type="PROSITE" id="PS50110">
    <property type="entry name" value="RESPONSE_REGULATORY"/>
    <property type="match status" value="1"/>
</dbReference>
<organism evidence="4 5">
    <name type="scientific">Marinomonas posidonica (strain CECT 7376 / NCIMB 14433 / IVIA-Po-181)</name>
    <dbReference type="NCBI Taxonomy" id="491952"/>
    <lineage>
        <taxon>Bacteria</taxon>
        <taxon>Pseudomonadati</taxon>
        <taxon>Pseudomonadota</taxon>
        <taxon>Gammaproteobacteria</taxon>
        <taxon>Oceanospirillales</taxon>
        <taxon>Oceanospirillaceae</taxon>
        <taxon>Marinomonas</taxon>
    </lineage>
</organism>
<dbReference type="OrthoDB" id="9816273at2"/>
<dbReference type="Gene3D" id="3.40.50.2300">
    <property type="match status" value="1"/>
</dbReference>
<dbReference type="STRING" id="491952.Mar181_0643"/>
<dbReference type="KEGG" id="mpc:Mar181_0643"/>
<dbReference type="InterPro" id="IPR011006">
    <property type="entry name" value="CheY-like_superfamily"/>
</dbReference>
<evidence type="ECO:0000259" key="3">
    <source>
        <dbReference type="PROSITE" id="PS51832"/>
    </source>
</evidence>
<dbReference type="eggNOG" id="COG3437">
    <property type="taxonomic scope" value="Bacteria"/>
</dbReference>
<dbReference type="Pfam" id="PF13487">
    <property type="entry name" value="HD_5"/>
    <property type="match status" value="1"/>
</dbReference>
<dbReference type="SMART" id="SM00471">
    <property type="entry name" value="HDc"/>
    <property type="match status" value="1"/>
</dbReference>
<dbReference type="PANTHER" id="PTHR45228:SF5">
    <property type="entry name" value="CYCLIC DI-GMP PHOSPHODIESTERASE VC_1348-RELATED"/>
    <property type="match status" value="1"/>
</dbReference>
<protein>
    <submittedName>
        <fullName evidence="4">Response regulator receiver modulated metal dependent phosphohydrolase</fullName>
    </submittedName>
</protein>
<accession>F6D0X6</accession>
<dbReference type="GO" id="GO:0000160">
    <property type="term" value="P:phosphorelay signal transduction system"/>
    <property type="evidence" value="ECO:0007669"/>
    <property type="project" value="InterPro"/>
</dbReference>
<dbReference type="PROSITE" id="PS51832">
    <property type="entry name" value="HD_GYP"/>
    <property type="match status" value="1"/>
</dbReference>
<dbReference type="GO" id="GO:0008081">
    <property type="term" value="F:phosphoric diester hydrolase activity"/>
    <property type="evidence" value="ECO:0007669"/>
    <property type="project" value="UniProtKB-ARBA"/>
</dbReference>
<evidence type="ECO:0000259" key="2">
    <source>
        <dbReference type="PROSITE" id="PS50110"/>
    </source>
</evidence>
<dbReference type="InterPro" id="IPR001789">
    <property type="entry name" value="Sig_transdc_resp-reg_receiver"/>
</dbReference>
<dbReference type="CDD" id="cd00077">
    <property type="entry name" value="HDc"/>
    <property type="match status" value="1"/>
</dbReference>
<dbReference type="CDD" id="cd19920">
    <property type="entry name" value="REC_PA4781-like"/>
    <property type="match status" value="1"/>
</dbReference>
<keyword evidence="5" id="KW-1185">Reference proteome</keyword>
<feature type="domain" description="HD-GYP" evidence="3">
    <location>
        <begin position="143"/>
        <end position="340"/>
    </location>
</feature>
<gene>
    <name evidence="4" type="ordered locus">Mar181_0643</name>
</gene>
<dbReference type="Proteomes" id="UP000009230">
    <property type="component" value="Chromosome"/>
</dbReference>
<proteinExistence type="predicted"/>
<evidence type="ECO:0000313" key="5">
    <source>
        <dbReference type="Proteomes" id="UP000009230"/>
    </source>
</evidence>
<dbReference type="SUPFAM" id="SSF109604">
    <property type="entry name" value="HD-domain/PDEase-like"/>
    <property type="match status" value="1"/>
</dbReference>
<dbReference type="EMBL" id="CP002771">
    <property type="protein sequence ID" value="AEF53699.1"/>
    <property type="molecule type" value="Genomic_DNA"/>
</dbReference>
<keyword evidence="1" id="KW-0597">Phosphoprotein</keyword>
<dbReference type="InterPro" id="IPR003607">
    <property type="entry name" value="HD/PDEase_dom"/>
</dbReference>
<dbReference type="SUPFAM" id="SSF52172">
    <property type="entry name" value="CheY-like"/>
    <property type="match status" value="1"/>
</dbReference>
<evidence type="ECO:0000256" key="1">
    <source>
        <dbReference type="PROSITE-ProRule" id="PRU00169"/>
    </source>
</evidence>
<name>F6D0X6_MARPP</name>
<dbReference type="Gene3D" id="1.10.3210.10">
    <property type="entry name" value="Hypothetical protein af1432"/>
    <property type="match status" value="1"/>
</dbReference>
<evidence type="ECO:0000313" key="4">
    <source>
        <dbReference type="EMBL" id="AEF53699.1"/>
    </source>
</evidence>
<sequence length="344" mass="38717">MSEIKTYTIMVVDDIADNINVLSNLLRPFYKVKAATSGKKALSIASTSPPDLILLDVMMPEMDGYEVCRQLKQNIATQKIPVIFVTAKTEVEDETLGLEVGGVDYISKPIQPAIVLQRIKTHLALYDQAKHLAWLVHEKTRELQESRLEIIKILGRAAEYKDNETGMHVVRMSHYSRLLAQAADMPKDWTELLFTAAPMHDVGKIGIPDNVLGKPGKLDPDEWELMQQHVNFGVDIIGEQRAPLLKMAKTVAATHHEKWDGSGYPNGLAEEDIPIEGRIVALADVFDALTSERPYKKAWSVEQTMDLIVEQKGKHFDPTLVELFEKILPEILVIKQEFSEPEEN</sequence>
<dbReference type="AlphaFoldDB" id="F6D0X6"/>
<dbReference type="SMART" id="SM00448">
    <property type="entry name" value="REC"/>
    <property type="match status" value="1"/>
</dbReference>
<dbReference type="InterPro" id="IPR052020">
    <property type="entry name" value="Cyclic_di-GMP/3'3'-cGAMP_PDE"/>
</dbReference>
<dbReference type="PANTHER" id="PTHR45228">
    <property type="entry name" value="CYCLIC DI-GMP PHOSPHODIESTERASE TM_0186-RELATED"/>
    <property type="match status" value="1"/>
</dbReference>
<reference evidence="4 5" key="1">
    <citation type="journal article" date="2012" name="Stand. Genomic Sci.">
        <title>Complete genome sequence of Marinomonas posidonica type strain (IVIA-Po-181(T)).</title>
        <authorList>
            <person name="Lucas-Elio P."/>
            <person name="Goodwin L."/>
            <person name="Woyke T."/>
            <person name="Pitluck S."/>
            <person name="Nolan M."/>
            <person name="Kyrpides N.C."/>
            <person name="Detter J.C."/>
            <person name="Copeland A."/>
            <person name="Lu M."/>
            <person name="Bruce D."/>
            <person name="Detter C."/>
            <person name="Tapia R."/>
            <person name="Han S."/>
            <person name="Land M.L."/>
            <person name="Ivanova N."/>
            <person name="Mikhailova N."/>
            <person name="Johnston A.W."/>
            <person name="Sanchez-Amat A."/>
        </authorList>
    </citation>
    <scope>NUCLEOTIDE SEQUENCE [LARGE SCALE GENOMIC DNA]</scope>
    <source>
        <strain evidence="5">CECT 7376 / NCIMB 14433 / IVIA-Po-181</strain>
    </source>
</reference>
<feature type="modified residue" description="4-aspartylphosphate" evidence="1">
    <location>
        <position position="56"/>
    </location>
</feature>
<dbReference type="HOGENOM" id="CLU_000445_92_10_6"/>
<dbReference type="InterPro" id="IPR037522">
    <property type="entry name" value="HD_GYP_dom"/>
</dbReference>
<feature type="domain" description="Response regulatory" evidence="2">
    <location>
        <begin position="8"/>
        <end position="123"/>
    </location>
</feature>
<dbReference type="Pfam" id="PF00072">
    <property type="entry name" value="Response_reg"/>
    <property type="match status" value="1"/>
</dbReference>